<keyword evidence="5" id="KW-0547">Nucleotide-binding</keyword>
<keyword evidence="6" id="KW-0418">Kinase</keyword>
<evidence type="ECO:0000256" key="6">
    <source>
        <dbReference type="ARBA" id="ARBA00022777"/>
    </source>
</evidence>
<gene>
    <name evidence="9" type="ORF">SAE02_78050</name>
</gene>
<keyword evidence="10" id="KW-1185">Reference proteome</keyword>
<dbReference type="GO" id="GO:0004673">
    <property type="term" value="F:protein histidine kinase activity"/>
    <property type="evidence" value="ECO:0007669"/>
    <property type="project" value="UniProtKB-EC"/>
</dbReference>
<evidence type="ECO:0000256" key="5">
    <source>
        <dbReference type="ARBA" id="ARBA00022741"/>
    </source>
</evidence>
<name>A0A512E4L1_9PROT</name>
<dbReference type="InterPro" id="IPR003594">
    <property type="entry name" value="HATPase_dom"/>
</dbReference>
<accession>A0A512E4L1</accession>
<dbReference type="Gene3D" id="3.30.565.10">
    <property type="entry name" value="Histidine kinase-like ATPase, C-terminal domain"/>
    <property type="match status" value="1"/>
</dbReference>
<dbReference type="Pfam" id="PF02518">
    <property type="entry name" value="HATPase_c"/>
    <property type="match status" value="1"/>
</dbReference>
<organism evidence="9 10">
    <name type="scientific">Skermanella aerolata</name>
    <dbReference type="NCBI Taxonomy" id="393310"/>
    <lineage>
        <taxon>Bacteria</taxon>
        <taxon>Pseudomonadati</taxon>
        <taxon>Pseudomonadota</taxon>
        <taxon>Alphaproteobacteria</taxon>
        <taxon>Rhodospirillales</taxon>
        <taxon>Azospirillaceae</taxon>
        <taxon>Skermanella</taxon>
    </lineage>
</organism>
<evidence type="ECO:0000313" key="9">
    <source>
        <dbReference type="EMBL" id="GEO43657.1"/>
    </source>
</evidence>
<dbReference type="InterPro" id="IPR011495">
    <property type="entry name" value="Sig_transdc_His_kin_sub2_dim/P"/>
</dbReference>
<dbReference type="Proteomes" id="UP000321523">
    <property type="component" value="Unassembled WGS sequence"/>
</dbReference>
<keyword evidence="4" id="KW-0808">Transferase</keyword>
<evidence type="ECO:0000256" key="4">
    <source>
        <dbReference type="ARBA" id="ARBA00022679"/>
    </source>
</evidence>
<dbReference type="Pfam" id="PF07568">
    <property type="entry name" value="HisKA_2"/>
    <property type="match status" value="1"/>
</dbReference>
<reference evidence="9 10" key="1">
    <citation type="submission" date="2019-07" db="EMBL/GenBank/DDBJ databases">
        <title>Whole genome shotgun sequence of Skermanella aerolata NBRC 106429.</title>
        <authorList>
            <person name="Hosoyama A."/>
            <person name="Uohara A."/>
            <person name="Ohji S."/>
            <person name="Ichikawa N."/>
        </authorList>
    </citation>
    <scope>NUCLEOTIDE SEQUENCE [LARGE SCALE GENOMIC DNA]</scope>
    <source>
        <strain evidence="9 10">NBRC 106429</strain>
    </source>
</reference>
<proteinExistence type="predicted"/>
<dbReference type="GO" id="GO:0005524">
    <property type="term" value="F:ATP binding"/>
    <property type="evidence" value="ECO:0007669"/>
    <property type="project" value="UniProtKB-KW"/>
</dbReference>
<dbReference type="PANTHER" id="PTHR41523">
    <property type="entry name" value="TWO-COMPONENT SYSTEM SENSOR PROTEIN"/>
    <property type="match status" value="1"/>
</dbReference>
<dbReference type="InterPro" id="IPR005467">
    <property type="entry name" value="His_kinase_dom"/>
</dbReference>
<comment type="caution">
    <text evidence="9">The sequence shown here is derived from an EMBL/GenBank/DDBJ whole genome shotgun (WGS) entry which is preliminary data.</text>
</comment>
<dbReference type="PANTHER" id="PTHR41523:SF8">
    <property type="entry name" value="ETHYLENE RESPONSE SENSOR PROTEIN"/>
    <property type="match status" value="1"/>
</dbReference>
<dbReference type="PROSITE" id="PS50109">
    <property type="entry name" value="HIS_KIN"/>
    <property type="match status" value="1"/>
</dbReference>
<dbReference type="EMBL" id="BJYZ01000118">
    <property type="protein sequence ID" value="GEO43657.1"/>
    <property type="molecule type" value="Genomic_DNA"/>
</dbReference>
<dbReference type="SUPFAM" id="SSF55874">
    <property type="entry name" value="ATPase domain of HSP90 chaperone/DNA topoisomerase II/histidine kinase"/>
    <property type="match status" value="1"/>
</dbReference>
<evidence type="ECO:0000313" key="10">
    <source>
        <dbReference type="Proteomes" id="UP000321523"/>
    </source>
</evidence>
<dbReference type="Gene3D" id="3.30.450.20">
    <property type="entry name" value="PAS domain"/>
    <property type="match status" value="1"/>
</dbReference>
<dbReference type="InterPro" id="IPR036890">
    <property type="entry name" value="HATPase_C_sf"/>
</dbReference>
<comment type="catalytic activity">
    <reaction evidence="1">
        <text>ATP + protein L-histidine = ADP + protein N-phospho-L-histidine.</text>
        <dbReference type="EC" id="2.7.13.3"/>
    </reaction>
</comment>
<evidence type="ECO:0000256" key="2">
    <source>
        <dbReference type="ARBA" id="ARBA00012438"/>
    </source>
</evidence>
<evidence type="ECO:0000256" key="7">
    <source>
        <dbReference type="ARBA" id="ARBA00022840"/>
    </source>
</evidence>
<evidence type="ECO:0000259" key="8">
    <source>
        <dbReference type="PROSITE" id="PS50109"/>
    </source>
</evidence>
<dbReference type="EC" id="2.7.13.3" evidence="2"/>
<dbReference type="AlphaFoldDB" id="A0A512E4L1"/>
<evidence type="ECO:0000256" key="1">
    <source>
        <dbReference type="ARBA" id="ARBA00000085"/>
    </source>
</evidence>
<sequence>MIWVSAAGQGVFADTPAGRTPVRLVGIVRDITPRVAALRQKDVLIREMSHRVRNSLQTAMTLLELQARFVGNPAVRSQLQEAHGRIQSVAQVHRHLYQAAKVTSIAAGDYLRDLLADLAVHLLLPDSGITCSKTGDNPVLPADDVLRIGLVVNELFTNACKYAFAGWAEGTIAVVIQTDGEHIEIRVADNGVGVADGVGLGRDGHLGMTIVRSIVEQLEGTLSLEVCDGTCFRIRFPHH</sequence>
<evidence type="ECO:0000256" key="3">
    <source>
        <dbReference type="ARBA" id="ARBA00022553"/>
    </source>
</evidence>
<keyword evidence="7" id="KW-0067">ATP-binding</keyword>
<feature type="domain" description="Histidine kinase" evidence="8">
    <location>
        <begin position="47"/>
        <end position="239"/>
    </location>
</feature>
<dbReference type="SMART" id="SM00387">
    <property type="entry name" value="HATPase_c"/>
    <property type="match status" value="1"/>
</dbReference>
<keyword evidence="3" id="KW-0597">Phosphoprotein</keyword>
<protein>
    <recommendedName>
        <fullName evidence="2">histidine kinase</fullName>
        <ecNumber evidence="2">2.7.13.3</ecNumber>
    </recommendedName>
</protein>